<dbReference type="HOGENOM" id="CLU_147336_2_0_6"/>
<proteinExistence type="predicted"/>
<evidence type="ECO:0000313" key="1">
    <source>
        <dbReference type="EMBL" id="ACQ93092.1"/>
    </source>
</evidence>
<dbReference type="STRING" id="595494.Tola_1478"/>
<dbReference type="AlphaFoldDB" id="C4LES5"/>
<dbReference type="Gene3D" id="1.10.287.3020">
    <property type="match status" value="1"/>
</dbReference>
<accession>C4LES5</accession>
<organism evidence="1 2">
    <name type="scientific">Tolumonas auensis (strain DSM 9187 / NBRC 110442 / TA 4)</name>
    <dbReference type="NCBI Taxonomy" id="595494"/>
    <lineage>
        <taxon>Bacteria</taxon>
        <taxon>Pseudomonadati</taxon>
        <taxon>Pseudomonadota</taxon>
        <taxon>Gammaproteobacteria</taxon>
        <taxon>Aeromonadales</taxon>
        <taxon>Aeromonadaceae</taxon>
        <taxon>Tolumonas</taxon>
    </lineage>
</organism>
<keyword evidence="2" id="KW-1185">Reference proteome</keyword>
<name>C4LES5_TOLAT</name>
<dbReference type="eggNOG" id="ENOG5032ZQ3">
    <property type="taxonomic scope" value="Bacteria"/>
</dbReference>
<evidence type="ECO:0000313" key="2">
    <source>
        <dbReference type="Proteomes" id="UP000009073"/>
    </source>
</evidence>
<dbReference type="EMBL" id="CP001616">
    <property type="protein sequence ID" value="ACQ93092.1"/>
    <property type="molecule type" value="Genomic_DNA"/>
</dbReference>
<gene>
    <name evidence="1" type="ordered locus">Tola_1478</name>
</gene>
<dbReference type="RefSeq" id="WP_015878564.1">
    <property type="nucleotide sequence ID" value="NC_012691.1"/>
</dbReference>
<dbReference type="Pfam" id="PF11342">
    <property type="entry name" value="DUF3144"/>
    <property type="match status" value="1"/>
</dbReference>
<reference evidence="1 2" key="2">
    <citation type="journal article" date="2011" name="Stand. Genomic Sci.">
        <title>Complete genome sequence of Tolumonas auensis type strain (TA 4).</title>
        <authorList>
            <person name="Chertkov O."/>
            <person name="Copeland A."/>
            <person name="Lucas S."/>
            <person name="Lapidus A."/>
            <person name="Berry K.W."/>
            <person name="Detter J.C."/>
            <person name="Del Rio T.G."/>
            <person name="Hammon N."/>
            <person name="Dalin E."/>
            <person name="Tice H."/>
            <person name="Pitluck S."/>
            <person name="Richardson P."/>
            <person name="Bruce D."/>
            <person name="Goodwin L."/>
            <person name="Han C."/>
            <person name="Tapia R."/>
            <person name="Saunders E."/>
            <person name="Schmutz J."/>
            <person name="Brettin T."/>
            <person name="Larimer F."/>
            <person name="Land M."/>
            <person name="Hauser L."/>
            <person name="Spring S."/>
            <person name="Rohde M."/>
            <person name="Kyrpides N.C."/>
            <person name="Ivanova N."/>
            <person name="Goker M."/>
            <person name="Beller H.R."/>
            <person name="Klenk H.P."/>
            <person name="Woyke T."/>
        </authorList>
    </citation>
    <scope>NUCLEOTIDE SEQUENCE [LARGE SCALE GENOMIC DNA]</scope>
    <source>
        <strain evidence="2">DSM 9187 / TA4</strain>
    </source>
</reference>
<reference evidence="2" key="1">
    <citation type="submission" date="2009-05" db="EMBL/GenBank/DDBJ databases">
        <title>Complete sequence of Tolumonas auensis DSM 9187.</title>
        <authorList>
            <consortium name="US DOE Joint Genome Institute"/>
            <person name="Lucas S."/>
            <person name="Copeland A."/>
            <person name="Lapidus A."/>
            <person name="Glavina del Rio T."/>
            <person name="Tice H."/>
            <person name="Bruce D."/>
            <person name="Goodwin L."/>
            <person name="Pitluck S."/>
            <person name="Chertkov O."/>
            <person name="Brettin T."/>
            <person name="Detter J.C."/>
            <person name="Han C."/>
            <person name="Larimer F."/>
            <person name="Land M."/>
            <person name="Hauser L."/>
            <person name="Kyrpides N."/>
            <person name="Mikhailova N."/>
            <person name="Spring S."/>
            <person name="Beller H."/>
        </authorList>
    </citation>
    <scope>NUCLEOTIDE SEQUENCE [LARGE SCALE GENOMIC DNA]</scope>
    <source>
        <strain evidence="2">DSM 9187 / TA4</strain>
    </source>
</reference>
<dbReference type="Proteomes" id="UP000009073">
    <property type="component" value="Chromosome"/>
</dbReference>
<dbReference type="InterPro" id="IPR021490">
    <property type="entry name" value="DUF3144"/>
</dbReference>
<evidence type="ECO:0008006" key="3">
    <source>
        <dbReference type="Google" id="ProtNLM"/>
    </source>
</evidence>
<dbReference type="KEGG" id="tau:Tola_1478"/>
<protein>
    <recommendedName>
        <fullName evidence="3">DUF3144 domain-containing protein</fullName>
    </recommendedName>
</protein>
<sequence length="103" mass="11934">MSDEMQETQETQEIQDEAFWDRIDEVVDLANQQTEHAESDDVSSSLLYATARFNAYLLASSAENADEIKAGKESAVEYFTEKYRQLLIENIDDYIENFDEYNS</sequence>